<evidence type="ECO:0000313" key="5">
    <source>
        <dbReference type="EMBL" id="AZV76472.1"/>
    </source>
</evidence>
<evidence type="ECO:0000256" key="3">
    <source>
        <dbReference type="ARBA" id="ARBA00023163"/>
    </source>
</evidence>
<protein>
    <submittedName>
        <fullName evidence="5">ArsR family transcriptional regulator</fullName>
    </submittedName>
</protein>
<name>A0A3T0MXI6_9RHOB</name>
<dbReference type="GO" id="GO:0003677">
    <property type="term" value="F:DNA binding"/>
    <property type="evidence" value="ECO:0007669"/>
    <property type="project" value="UniProtKB-KW"/>
</dbReference>
<dbReference type="SUPFAM" id="SSF46785">
    <property type="entry name" value="Winged helix' DNA-binding domain"/>
    <property type="match status" value="1"/>
</dbReference>
<dbReference type="EMBL" id="CP033219">
    <property type="protein sequence ID" value="AZV76472.1"/>
    <property type="molecule type" value="Genomic_DNA"/>
</dbReference>
<dbReference type="GO" id="GO:0003700">
    <property type="term" value="F:DNA-binding transcription factor activity"/>
    <property type="evidence" value="ECO:0007669"/>
    <property type="project" value="InterPro"/>
</dbReference>
<evidence type="ECO:0000256" key="1">
    <source>
        <dbReference type="ARBA" id="ARBA00023015"/>
    </source>
</evidence>
<sequence length="109" mass="11414">MNEGQVIEALGALAQETRLRILTFLVTKGSDGASAGEIGEAVDAASSRASFHLSTLAKAGLVTAERRSRNIIYRVDFDAMGGMMGYLIKDCCNNHQGVLACCGASSKAC</sequence>
<keyword evidence="3" id="KW-0804">Transcription</keyword>
<evidence type="ECO:0000256" key="2">
    <source>
        <dbReference type="ARBA" id="ARBA00023125"/>
    </source>
</evidence>
<dbReference type="NCBIfam" id="NF033788">
    <property type="entry name" value="HTH_metalloreg"/>
    <property type="match status" value="1"/>
</dbReference>
<dbReference type="PANTHER" id="PTHR43132">
    <property type="entry name" value="ARSENICAL RESISTANCE OPERON REPRESSOR ARSR-RELATED"/>
    <property type="match status" value="1"/>
</dbReference>
<dbReference type="Proteomes" id="UP000283063">
    <property type="component" value="Chromosome"/>
</dbReference>
<proteinExistence type="predicted"/>
<dbReference type="InterPro" id="IPR051011">
    <property type="entry name" value="Metal_resp_trans_reg"/>
</dbReference>
<keyword evidence="6" id="KW-1185">Reference proteome</keyword>
<evidence type="ECO:0000259" key="4">
    <source>
        <dbReference type="PROSITE" id="PS50987"/>
    </source>
</evidence>
<dbReference type="PANTHER" id="PTHR43132:SF2">
    <property type="entry name" value="ARSENICAL RESISTANCE OPERON REPRESSOR ARSR-RELATED"/>
    <property type="match status" value="1"/>
</dbReference>
<dbReference type="InterPro" id="IPR001845">
    <property type="entry name" value="HTH_ArsR_DNA-bd_dom"/>
</dbReference>
<feature type="domain" description="HTH arsR-type" evidence="4">
    <location>
        <begin position="1"/>
        <end position="95"/>
    </location>
</feature>
<accession>A0A3T0MXI6</accession>
<dbReference type="InterPro" id="IPR036390">
    <property type="entry name" value="WH_DNA-bd_sf"/>
</dbReference>
<evidence type="ECO:0000313" key="6">
    <source>
        <dbReference type="Proteomes" id="UP000283063"/>
    </source>
</evidence>
<dbReference type="AlphaFoldDB" id="A0A3T0MXI6"/>
<dbReference type="RefSeq" id="WP_127746911.1">
    <property type="nucleotide sequence ID" value="NZ_CP033219.1"/>
</dbReference>
<dbReference type="InterPro" id="IPR011991">
    <property type="entry name" value="ArsR-like_HTH"/>
</dbReference>
<dbReference type="KEGG" id="sedi:EBB79_00240"/>
<dbReference type="Gene3D" id="1.10.10.10">
    <property type="entry name" value="Winged helix-like DNA-binding domain superfamily/Winged helix DNA-binding domain"/>
    <property type="match status" value="1"/>
</dbReference>
<organism evidence="5 6">
    <name type="scientific">Parasedimentitalea marina</name>
    <dbReference type="NCBI Taxonomy" id="2483033"/>
    <lineage>
        <taxon>Bacteria</taxon>
        <taxon>Pseudomonadati</taxon>
        <taxon>Pseudomonadota</taxon>
        <taxon>Alphaproteobacteria</taxon>
        <taxon>Rhodobacterales</taxon>
        <taxon>Paracoccaceae</taxon>
        <taxon>Parasedimentitalea</taxon>
    </lineage>
</organism>
<keyword evidence="1" id="KW-0805">Transcription regulation</keyword>
<gene>
    <name evidence="5" type="ORF">EBB79_00240</name>
</gene>
<dbReference type="Pfam" id="PF12840">
    <property type="entry name" value="HTH_20"/>
    <property type="match status" value="1"/>
</dbReference>
<reference evidence="5 6" key="1">
    <citation type="submission" date="2018-10" db="EMBL/GenBank/DDBJ databases">
        <title>Parasedimentitalea marina sp. nov., a psychrophilic bacterium isolated from deep seawater of the New Britain Trench.</title>
        <authorList>
            <person name="Cao J."/>
        </authorList>
    </citation>
    <scope>NUCLEOTIDE SEQUENCE [LARGE SCALE GENOMIC DNA]</scope>
    <source>
        <strain evidence="5 6">W43</strain>
    </source>
</reference>
<dbReference type="PROSITE" id="PS50987">
    <property type="entry name" value="HTH_ARSR_2"/>
    <property type="match status" value="1"/>
</dbReference>
<dbReference type="OrthoDB" id="9804742at2"/>
<keyword evidence="2" id="KW-0238">DNA-binding</keyword>
<dbReference type="PRINTS" id="PR00778">
    <property type="entry name" value="HTHARSR"/>
</dbReference>
<dbReference type="SMART" id="SM00418">
    <property type="entry name" value="HTH_ARSR"/>
    <property type="match status" value="1"/>
</dbReference>
<dbReference type="InterPro" id="IPR036388">
    <property type="entry name" value="WH-like_DNA-bd_sf"/>
</dbReference>
<dbReference type="CDD" id="cd00090">
    <property type="entry name" value="HTH_ARSR"/>
    <property type="match status" value="1"/>
</dbReference>